<feature type="compositionally biased region" description="Basic and acidic residues" evidence="1">
    <location>
        <begin position="197"/>
        <end position="208"/>
    </location>
</feature>
<feature type="region of interest" description="Disordered" evidence="1">
    <location>
        <begin position="257"/>
        <end position="367"/>
    </location>
</feature>
<feature type="compositionally biased region" description="Low complexity" evidence="1">
    <location>
        <begin position="221"/>
        <end position="235"/>
    </location>
</feature>
<feature type="compositionally biased region" description="Basic residues" evidence="1">
    <location>
        <begin position="323"/>
        <end position="333"/>
    </location>
</feature>
<protein>
    <recommendedName>
        <fullName evidence="4">BZIP domain-containing protein</fullName>
    </recommendedName>
</protein>
<dbReference type="CDD" id="cd14688">
    <property type="entry name" value="bZIP_YAP"/>
    <property type="match status" value="1"/>
</dbReference>
<comment type="caution">
    <text evidence="2">The sequence shown here is derived from an EMBL/GenBank/DDBJ whole genome shotgun (WGS) entry which is preliminary data.</text>
</comment>
<dbReference type="Gene3D" id="1.20.5.170">
    <property type="match status" value="1"/>
</dbReference>
<dbReference type="EMBL" id="JBBXJM010000004">
    <property type="protein sequence ID" value="KAL1408820.1"/>
    <property type="molecule type" value="Genomic_DNA"/>
</dbReference>
<feature type="compositionally biased region" description="Low complexity" evidence="1">
    <location>
        <begin position="344"/>
        <end position="358"/>
    </location>
</feature>
<dbReference type="GeneID" id="95986677"/>
<organism evidence="2 3">
    <name type="scientific">Vanrija albida</name>
    <dbReference type="NCBI Taxonomy" id="181172"/>
    <lineage>
        <taxon>Eukaryota</taxon>
        <taxon>Fungi</taxon>
        <taxon>Dikarya</taxon>
        <taxon>Basidiomycota</taxon>
        <taxon>Agaricomycotina</taxon>
        <taxon>Tremellomycetes</taxon>
        <taxon>Trichosporonales</taxon>
        <taxon>Trichosporonaceae</taxon>
        <taxon>Vanrija</taxon>
    </lineage>
</organism>
<gene>
    <name evidence="2" type="ORF">Q8F55_005634</name>
</gene>
<feature type="compositionally biased region" description="Basic and acidic residues" evidence="1">
    <location>
        <begin position="26"/>
        <end position="55"/>
    </location>
</feature>
<feature type="compositionally biased region" description="Polar residues" evidence="1">
    <location>
        <begin position="184"/>
        <end position="193"/>
    </location>
</feature>
<feature type="compositionally biased region" description="Low complexity" evidence="1">
    <location>
        <begin position="162"/>
        <end position="183"/>
    </location>
</feature>
<feature type="compositionally biased region" description="Basic and acidic residues" evidence="1">
    <location>
        <begin position="334"/>
        <end position="343"/>
    </location>
</feature>
<accession>A0ABR3Q258</accession>
<feature type="region of interest" description="Disordered" evidence="1">
    <location>
        <begin position="147"/>
        <end position="243"/>
    </location>
</feature>
<name>A0ABR3Q258_9TREE</name>
<evidence type="ECO:0000313" key="2">
    <source>
        <dbReference type="EMBL" id="KAL1408820.1"/>
    </source>
</evidence>
<evidence type="ECO:0000256" key="1">
    <source>
        <dbReference type="SAM" id="MobiDB-lite"/>
    </source>
</evidence>
<evidence type="ECO:0008006" key="4">
    <source>
        <dbReference type="Google" id="ProtNLM"/>
    </source>
</evidence>
<sequence>MPAVHHSLPSPSSSASLSPRQLGALKMERRHSSASDDEHDHLDHHGHGHDPIARSALEIRREKNRIKQRNLRLRRANQMADLEQTVGSMRSTTLDLESQIQALEAREASLTAWVRDLEAALVAHGHREHVESLRRMWGSNLANAVPPSSAMDMHSAHHIAGPPSSSASRPNGSSSSSSVDPLSTLASAASSYRPQPRRWDTRDMEQHDRKRRREEYDDDPTATSATSAAAAAAAARGHRLPSPSRMRIAELVLPHPRPQHQQQHPGQPPQPPAHSQPSSGQSEGWGWSHLPSLDQSYSQDKRVSAHSHPGHYSHQAYPSYSHPHAHTAPHGHHDHGPTGDSRRPLSSSSGTSARTHTSPVHSFDIRI</sequence>
<dbReference type="RefSeq" id="XP_069208764.1">
    <property type="nucleotide sequence ID" value="XM_069354122.1"/>
</dbReference>
<reference evidence="2 3" key="1">
    <citation type="submission" date="2023-08" db="EMBL/GenBank/DDBJ databases">
        <title>Annotated Genome Sequence of Vanrija albida AlHP1.</title>
        <authorList>
            <person name="Herzog R."/>
        </authorList>
    </citation>
    <scope>NUCLEOTIDE SEQUENCE [LARGE SCALE GENOMIC DNA]</scope>
    <source>
        <strain evidence="2 3">AlHP1</strain>
    </source>
</reference>
<evidence type="ECO:0000313" key="3">
    <source>
        <dbReference type="Proteomes" id="UP001565368"/>
    </source>
</evidence>
<proteinExistence type="predicted"/>
<dbReference type="Proteomes" id="UP001565368">
    <property type="component" value="Unassembled WGS sequence"/>
</dbReference>
<feature type="compositionally biased region" description="Low complexity" evidence="1">
    <location>
        <begin position="1"/>
        <end position="19"/>
    </location>
</feature>
<keyword evidence="3" id="KW-1185">Reference proteome</keyword>
<feature type="region of interest" description="Disordered" evidence="1">
    <location>
        <begin position="1"/>
        <end position="55"/>
    </location>
</feature>